<protein>
    <recommendedName>
        <fullName evidence="4">Encoded protein</fullName>
    </recommendedName>
</protein>
<feature type="compositionally biased region" description="Polar residues" evidence="1">
    <location>
        <begin position="148"/>
        <end position="163"/>
    </location>
</feature>
<feature type="region of interest" description="Disordered" evidence="1">
    <location>
        <begin position="286"/>
        <end position="323"/>
    </location>
</feature>
<comment type="caution">
    <text evidence="2">The sequence shown here is derived from an EMBL/GenBank/DDBJ whole genome shotgun (WGS) entry which is preliminary data.</text>
</comment>
<evidence type="ECO:0000313" key="3">
    <source>
        <dbReference type="Proteomes" id="UP000815325"/>
    </source>
</evidence>
<evidence type="ECO:0000256" key="1">
    <source>
        <dbReference type="SAM" id="MobiDB-lite"/>
    </source>
</evidence>
<sequence length="386" mass="42974">MADEAARDKLFHFLEHTMSHHIPCSHPPSPDNIDTAPAFQAPPSSLIPSKTQDIARQVTAAAHAVQLHRHTSTCTKGMHAVDDENCRMANKEQQPGRTQAQQPILPTLEQAACDTAKYAREYATKADCSNTNTPLLHAAHAMSRPADTASQQTRTADTSSTQPCLLDPQQGRLFLRKLLNRAHASTTYPAPLTVLHNLGVGDHILSHSCVHHPYQPHMHHLLTQSGIALDEQQPQDQRVCAVLQPERSARLSQQRDDYTFRSGLDLLCPYFLMALYEKVRIGTASDADGHEPAELSQPQPPSRKRGRPAAHHVPFSSQHPQLHTHHLKRRTRIVCPQAICDLPPRPAADAPAAEREAYACFALGNFTSDRRRHVRQLQPGETWWCC</sequence>
<keyword evidence="3" id="KW-1185">Reference proteome</keyword>
<evidence type="ECO:0000313" key="2">
    <source>
        <dbReference type="EMBL" id="KAF5836662.1"/>
    </source>
</evidence>
<organism evidence="2 3">
    <name type="scientific">Dunaliella salina</name>
    <name type="common">Green alga</name>
    <name type="synonym">Protococcus salinus</name>
    <dbReference type="NCBI Taxonomy" id="3046"/>
    <lineage>
        <taxon>Eukaryota</taxon>
        <taxon>Viridiplantae</taxon>
        <taxon>Chlorophyta</taxon>
        <taxon>core chlorophytes</taxon>
        <taxon>Chlorophyceae</taxon>
        <taxon>CS clade</taxon>
        <taxon>Chlamydomonadales</taxon>
        <taxon>Dunaliellaceae</taxon>
        <taxon>Dunaliella</taxon>
    </lineage>
</organism>
<accession>A0ABQ7GPX2</accession>
<gene>
    <name evidence="2" type="ORF">DUNSADRAFT_5621</name>
</gene>
<reference evidence="2" key="1">
    <citation type="submission" date="2017-08" db="EMBL/GenBank/DDBJ databases">
        <authorList>
            <person name="Polle J.E."/>
            <person name="Barry K."/>
            <person name="Cushman J."/>
            <person name="Schmutz J."/>
            <person name="Tran D."/>
            <person name="Hathwaick L.T."/>
            <person name="Yim W.C."/>
            <person name="Jenkins J."/>
            <person name="Mckie-Krisberg Z.M."/>
            <person name="Prochnik S."/>
            <person name="Lindquist E."/>
            <person name="Dockter R.B."/>
            <person name="Adam C."/>
            <person name="Molina H."/>
            <person name="Bunkerborg J."/>
            <person name="Jin E."/>
            <person name="Buchheim M."/>
            <person name="Magnuson J."/>
        </authorList>
    </citation>
    <scope>NUCLEOTIDE SEQUENCE</scope>
    <source>
        <strain evidence="2">CCAP 19/18</strain>
    </source>
</reference>
<proteinExistence type="predicted"/>
<evidence type="ECO:0008006" key="4">
    <source>
        <dbReference type="Google" id="ProtNLM"/>
    </source>
</evidence>
<dbReference type="EMBL" id="MU069649">
    <property type="protein sequence ID" value="KAF5836662.1"/>
    <property type="molecule type" value="Genomic_DNA"/>
</dbReference>
<dbReference type="Proteomes" id="UP000815325">
    <property type="component" value="Unassembled WGS sequence"/>
</dbReference>
<name>A0ABQ7GPX2_DUNSA</name>
<feature type="region of interest" description="Disordered" evidence="1">
    <location>
        <begin position="140"/>
        <end position="163"/>
    </location>
</feature>